<sequence>MSAISQIIKKARFFLIFSITIIIALILTLINGIRIDSFDSELLRIEKLYIKLDKKLIVNIKNIEIYNKKSEQSSSKELLDIADNAIWLGRLFKEINIENISYQDINSTLLYKDNIFYVNTPYLTINTQIENKNKVLIANVSELSLKDFNITINGNLVADLYDNRYYFGGKFRSYELSGDIGLNLKNNILDYNISNVNANSIEKFIDNLAEKTDLHTEIKNWIYGYIIAKEYTLYSLHGKLNLKNFDFYPNELYAKAVAKDLSIKFHENITPVKSNLAYAELKNDSLFFHLEKPTYMEKPLDGSSVVIRNIIGKNSNMSVNITTNSFLDNDIHAILKAYGIDFPVSQKSGNLDSNLTLDIVFDPFSISSNGEFMLKDANIDIGGADFYTKYANIYLKNNVIKFKNSNLMNNIFDANVDGELDANLKKAKFDAKFNKLCINECRIFAASDINDTINLDYNKDLNITADKLNLSINIAKNNQIKVKNLKELKQYSPLMEKLSIMDGDLLIQTPDFSKFDVDFSSAKFDLPFLNLQNNPYDEDHFKILINKNIDVISKSDYLKMSITDSDINLNLNNLKLLVDANSSKKEYEKNLNFAAKNSSIIIMDLNRTLNFIKFSGNINNNELNFDGLFDNGEVKLNKQKNSVKIEGDGLDASFVNDFLGLDGFKDGNFTVRLNGEGFTKFKSEIKVSNTYLSNYKFYQQFLSFLDSIPSLLIFKVPDFNDKGFTVNNGIMLVQRDDNLLTIKAIDLSGSSADITGNGTIDLKTKDINMTFQLKLLKDASSIISKIPVVSHIFLGKDKTISTVIKVRGTLDEPKFETQVVTDIIKTPYNIIKNTLELPFILFQ</sequence>
<proteinExistence type="predicted"/>
<evidence type="ECO:0000256" key="1">
    <source>
        <dbReference type="SAM" id="Phobius"/>
    </source>
</evidence>
<organism evidence="5">
    <name type="scientific">Campylobacter fetus</name>
    <dbReference type="NCBI Taxonomy" id="196"/>
    <lineage>
        <taxon>Bacteria</taxon>
        <taxon>Pseudomonadati</taxon>
        <taxon>Campylobacterota</taxon>
        <taxon>Epsilonproteobacteria</taxon>
        <taxon>Campylobacterales</taxon>
        <taxon>Campylobacteraceae</taxon>
        <taxon>Campylobacter</taxon>
    </lineage>
</organism>
<dbReference type="RefSeq" id="WP_081303761.1">
    <property type="nucleotide sequence ID" value="NZ_AABUZP020000005.1"/>
</dbReference>
<gene>
    <name evidence="4" type="ORF">AAH17_04485</name>
    <name evidence="5" type="ORF">AAH24_01755</name>
    <name evidence="3" type="ORF">BVH53_01110</name>
</gene>
<dbReference type="Pfam" id="PF13116">
    <property type="entry name" value="YhdP"/>
    <property type="match status" value="2"/>
</dbReference>
<dbReference type="InterPro" id="IPR025263">
    <property type="entry name" value="YhdP_central"/>
</dbReference>
<dbReference type="Proteomes" id="UP000557842">
    <property type="component" value="Unassembled WGS sequence"/>
</dbReference>
<protein>
    <submittedName>
        <fullName evidence="5">DUF3971 domain-containing protein</fullName>
    </submittedName>
</protein>
<keyword evidence="1" id="KW-1133">Transmembrane helix</keyword>
<evidence type="ECO:0000313" key="3">
    <source>
        <dbReference type="EMBL" id="EAI5407312.1"/>
    </source>
</evidence>
<feature type="domain" description="YhdP central" evidence="2">
    <location>
        <begin position="215"/>
        <end position="422"/>
    </location>
</feature>
<evidence type="ECO:0000313" key="4">
    <source>
        <dbReference type="EMBL" id="EAK0452912.1"/>
    </source>
</evidence>
<name>A0A5L4IXR7_CAMFE</name>
<accession>A0A5L4IXR7</accession>
<reference evidence="5 6" key="1">
    <citation type="submission" date="2018-05" db="EMBL/GenBank/DDBJ databases">
        <authorList>
            <consortium name="PulseNet: The National Subtyping Network for Foodborne Disease Surveillance"/>
            <person name="Tarr C.L."/>
            <person name="Trees E."/>
            <person name="Katz L.S."/>
            <person name="Carleton-Romer H.A."/>
            <person name="Stroika S."/>
            <person name="Kucerova Z."/>
            <person name="Roache K.F."/>
            <person name="Sabol A.L."/>
            <person name="Besser J."/>
            <person name="Gerner-Smidt P."/>
        </authorList>
    </citation>
    <scope>NUCLEOTIDE SEQUENCE</scope>
    <source>
        <strain evidence="4">2014D-0197</strain>
        <strain evidence="3 6">2016D-0221</strain>
        <strain evidence="5">D4313</strain>
    </source>
</reference>
<comment type="caution">
    <text evidence="5">The sequence shown here is derived from an EMBL/GenBank/DDBJ whole genome shotgun (WGS) entry which is preliminary data.</text>
</comment>
<dbReference type="AlphaFoldDB" id="A0A5L4IXR7"/>
<keyword evidence="1" id="KW-0812">Transmembrane</keyword>
<evidence type="ECO:0000313" key="5">
    <source>
        <dbReference type="EMBL" id="EAK0468099.1"/>
    </source>
</evidence>
<feature type="transmembrane region" description="Helical" evidence="1">
    <location>
        <begin position="12"/>
        <end position="33"/>
    </location>
</feature>
<evidence type="ECO:0000313" key="6">
    <source>
        <dbReference type="Proteomes" id="UP000557842"/>
    </source>
</evidence>
<evidence type="ECO:0000259" key="2">
    <source>
        <dbReference type="Pfam" id="PF13116"/>
    </source>
</evidence>
<dbReference type="EMBL" id="AACCXM010000001">
    <property type="protein sequence ID" value="EAK0468099.1"/>
    <property type="molecule type" value="Genomic_DNA"/>
</dbReference>
<keyword evidence="1" id="KW-0472">Membrane</keyword>
<feature type="domain" description="YhdP central" evidence="2">
    <location>
        <begin position="547"/>
        <end position="814"/>
    </location>
</feature>
<dbReference type="EMBL" id="AABQDW010000001">
    <property type="protein sequence ID" value="EAI5407312.1"/>
    <property type="molecule type" value="Genomic_DNA"/>
</dbReference>
<dbReference type="EMBL" id="AACCXK010000006">
    <property type="protein sequence ID" value="EAK0452912.1"/>
    <property type="molecule type" value="Genomic_DNA"/>
</dbReference>